<dbReference type="PRINTS" id="PR00368">
    <property type="entry name" value="FADPNR"/>
</dbReference>
<accession>A0ABT3SQ13</accession>
<evidence type="ECO:0000256" key="3">
    <source>
        <dbReference type="ARBA" id="ARBA00012608"/>
    </source>
</evidence>
<feature type="domain" description="FAD/NAD(P)-binding" evidence="15">
    <location>
        <begin position="7"/>
        <end position="324"/>
    </location>
</feature>
<dbReference type="PIRSF" id="PIRSF000350">
    <property type="entry name" value="Mercury_reductase_MerA"/>
    <property type="match status" value="1"/>
</dbReference>
<evidence type="ECO:0000256" key="5">
    <source>
        <dbReference type="ARBA" id="ARBA00022490"/>
    </source>
</evidence>
<evidence type="ECO:0000259" key="14">
    <source>
        <dbReference type="Pfam" id="PF02852"/>
    </source>
</evidence>
<dbReference type="PROSITE" id="PS00076">
    <property type="entry name" value="PYRIDINE_REDOX_1"/>
    <property type="match status" value="1"/>
</dbReference>
<protein>
    <recommendedName>
        <fullName evidence="4 13">Dihydrolipoyl dehydrogenase</fullName>
        <ecNumber evidence="3 13">1.8.1.4</ecNumber>
    </recommendedName>
</protein>
<keyword evidence="6 13" id="KW-0285">Flavoprotein</keyword>
<evidence type="ECO:0000256" key="7">
    <source>
        <dbReference type="ARBA" id="ARBA00022827"/>
    </source>
</evidence>
<keyword evidence="10" id="KW-1015">Disulfide bond</keyword>
<proteinExistence type="inferred from homology"/>
<sequence length="465" mass="48943">MQVSGRDLLIIGAGPGGYVAAVRAAQLGLSVTVVEKAAPGGVCLNWGCIPSKNLIHQADAFNSLEHMAEVGVSIDRETLNYALVQQRSRKVVKTLTNGVAGLLKRNKVECLIGEAKLVSATEVLVDEQQSLQAKKIIVATGSRPMHVPGFEFDEDRVLSSTGILALETLPESLVILGAGAIGCEFAYVMNSFGVKVFLVEALDHLLPTEDVDVCAVLEKSFSKSGIAVHTSTRASALSRCSDHVTVSLTSADGQSTEVSAERALVVFGRSPNTQSLGLESVGVALDKRGFIPVGDYGQTSTPGIYAIGDVTTTPALAHVASAEGELVVEHIAGIKTGRKAIDPALVPSAIYCEPQVAGFGLREQSAERAGDAFKTFSFPYYGAGKSIAIEKPEGLVKVICDAKTDEIIGAHVVGHNATELIHEILLAKSAELLPEDIATMVHAHPTLSEATMEAMRGIYSQPIHG</sequence>
<comment type="similarity">
    <text evidence="2 13">Belongs to the class-I pyridine nucleotide-disulfide oxidoreductase family.</text>
</comment>
<dbReference type="Gene3D" id="3.30.390.30">
    <property type="match status" value="1"/>
</dbReference>
<dbReference type="PRINTS" id="PR00411">
    <property type="entry name" value="PNDRDTASEI"/>
</dbReference>
<evidence type="ECO:0000256" key="2">
    <source>
        <dbReference type="ARBA" id="ARBA00007532"/>
    </source>
</evidence>
<dbReference type="InterPro" id="IPR001100">
    <property type="entry name" value="Pyr_nuc-diS_OxRdtase"/>
</dbReference>
<dbReference type="EMBL" id="SHNP01000001">
    <property type="protein sequence ID" value="MCX2972078.1"/>
    <property type="molecule type" value="Genomic_DNA"/>
</dbReference>
<keyword evidence="7 13" id="KW-0274">FAD</keyword>
<keyword evidence="11 13" id="KW-0676">Redox-active center</keyword>
<keyword evidence="17" id="KW-1185">Reference proteome</keyword>
<keyword evidence="9 13" id="KW-0520">NAD</keyword>
<evidence type="ECO:0000256" key="12">
    <source>
        <dbReference type="ARBA" id="ARBA00049187"/>
    </source>
</evidence>
<evidence type="ECO:0000256" key="11">
    <source>
        <dbReference type="ARBA" id="ARBA00023284"/>
    </source>
</evidence>
<dbReference type="SUPFAM" id="SSF51905">
    <property type="entry name" value="FAD/NAD(P)-binding domain"/>
    <property type="match status" value="1"/>
</dbReference>
<dbReference type="InterPro" id="IPR016156">
    <property type="entry name" value="FAD/NAD-linked_Rdtase_dimer_sf"/>
</dbReference>
<dbReference type="GO" id="GO:0004148">
    <property type="term" value="F:dihydrolipoyl dehydrogenase (NADH) activity"/>
    <property type="evidence" value="ECO:0007669"/>
    <property type="project" value="UniProtKB-EC"/>
</dbReference>
<evidence type="ECO:0000313" key="16">
    <source>
        <dbReference type="EMBL" id="MCX2972078.1"/>
    </source>
</evidence>
<dbReference type="InterPro" id="IPR006258">
    <property type="entry name" value="Lipoamide_DH"/>
</dbReference>
<evidence type="ECO:0000313" key="17">
    <source>
        <dbReference type="Proteomes" id="UP001143307"/>
    </source>
</evidence>
<dbReference type="InterPro" id="IPR012999">
    <property type="entry name" value="Pyr_OxRdtase_I_AS"/>
</dbReference>
<feature type="domain" description="Pyridine nucleotide-disulphide oxidoreductase dimerisation" evidence="14">
    <location>
        <begin position="346"/>
        <end position="454"/>
    </location>
</feature>
<evidence type="ECO:0000256" key="13">
    <source>
        <dbReference type="RuleBase" id="RU003692"/>
    </source>
</evidence>
<evidence type="ECO:0000256" key="4">
    <source>
        <dbReference type="ARBA" id="ARBA00016961"/>
    </source>
</evidence>
<dbReference type="InterPro" id="IPR050151">
    <property type="entry name" value="Class-I_Pyr_Nuc-Dis_Oxidored"/>
</dbReference>
<evidence type="ECO:0000256" key="8">
    <source>
        <dbReference type="ARBA" id="ARBA00023002"/>
    </source>
</evidence>
<comment type="miscellaneous">
    <text evidence="13">The active site is a redox-active disulfide bond.</text>
</comment>
<dbReference type="SUPFAM" id="SSF55424">
    <property type="entry name" value="FAD/NAD-linked reductases, dimerisation (C-terminal) domain"/>
    <property type="match status" value="1"/>
</dbReference>
<dbReference type="Pfam" id="PF07992">
    <property type="entry name" value="Pyr_redox_2"/>
    <property type="match status" value="1"/>
</dbReference>
<evidence type="ECO:0000256" key="6">
    <source>
        <dbReference type="ARBA" id="ARBA00022630"/>
    </source>
</evidence>
<organism evidence="16 17">
    <name type="scientific">Candidatus Seongchinamella marina</name>
    <dbReference type="NCBI Taxonomy" id="2518990"/>
    <lineage>
        <taxon>Bacteria</taxon>
        <taxon>Pseudomonadati</taxon>
        <taxon>Pseudomonadota</taxon>
        <taxon>Gammaproteobacteria</taxon>
        <taxon>Cellvibrionales</taxon>
        <taxon>Halieaceae</taxon>
        <taxon>Seongchinamella</taxon>
    </lineage>
</organism>
<dbReference type="Gene3D" id="3.50.50.60">
    <property type="entry name" value="FAD/NAD(P)-binding domain"/>
    <property type="match status" value="2"/>
</dbReference>
<dbReference type="Proteomes" id="UP001143307">
    <property type="component" value="Unassembled WGS sequence"/>
</dbReference>
<comment type="caution">
    <text evidence="16">The sequence shown here is derived from an EMBL/GenBank/DDBJ whole genome shotgun (WGS) entry which is preliminary data.</text>
</comment>
<reference evidence="16" key="1">
    <citation type="submission" date="2019-02" db="EMBL/GenBank/DDBJ databases">
        <authorList>
            <person name="Li S.-H."/>
        </authorList>
    </citation>
    <scope>NUCLEOTIDE SEQUENCE</scope>
    <source>
        <strain evidence="16">IMCC8485</strain>
    </source>
</reference>
<comment type="cofactor">
    <cofactor evidence="13">
        <name>FAD</name>
        <dbReference type="ChEBI" id="CHEBI:57692"/>
    </cofactor>
    <text evidence="13">Binds 1 FAD per subunit.</text>
</comment>
<name>A0ABT3SQ13_9GAMM</name>
<dbReference type="NCBIfam" id="TIGR01350">
    <property type="entry name" value="lipoamide_DH"/>
    <property type="match status" value="1"/>
</dbReference>
<dbReference type="EC" id="1.8.1.4" evidence="3 13"/>
<gene>
    <name evidence="16" type="primary">lpdA</name>
    <name evidence="16" type="ORF">EYC87_00575</name>
</gene>
<dbReference type="InterPro" id="IPR023753">
    <property type="entry name" value="FAD/NAD-binding_dom"/>
</dbReference>
<dbReference type="InterPro" id="IPR036188">
    <property type="entry name" value="FAD/NAD-bd_sf"/>
</dbReference>
<evidence type="ECO:0000259" key="15">
    <source>
        <dbReference type="Pfam" id="PF07992"/>
    </source>
</evidence>
<keyword evidence="8 13" id="KW-0560">Oxidoreductase</keyword>
<evidence type="ECO:0000256" key="9">
    <source>
        <dbReference type="ARBA" id="ARBA00023027"/>
    </source>
</evidence>
<comment type="catalytic activity">
    <reaction evidence="12 13">
        <text>N(6)-[(R)-dihydrolipoyl]-L-lysyl-[protein] + NAD(+) = N(6)-[(R)-lipoyl]-L-lysyl-[protein] + NADH + H(+)</text>
        <dbReference type="Rhea" id="RHEA:15045"/>
        <dbReference type="Rhea" id="RHEA-COMP:10474"/>
        <dbReference type="Rhea" id="RHEA-COMP:10475"/>
        <dbReference type="ChEBI" id="CHEBI:15378"/>
        <dbReference type="ChEBI" id="CHEBI:57540"/>
        <dbReference type="ChEBI" id="CHEBI:57945"/>
        <dbReference type="ChEBI" id="CHEBI:83099"/>
        <dbReference type="ChEBI" id="CHEBI:83100"/>
        <dbReference type="EC" id="1.8.1.4"/>
    </reaction>
</comment>
<dbReference type="InterPro" id="IPR004099">
    <property type="entry name" value="Pyr_nucl-diS_OxRdtase_dimer"/>
</dbReference>
<dbReference type="Pfam" id="PF02852">
    <property type="entry name" value="Pyr_redox_dim"/>
    <property type="match status" value="1"/>
</dbReference>
<evidence type="ECO:0000256" key="10">
    <source>
        <dbReference type="ARBA" id="ARBA00023157"/>
    </source>
</evidence>
<dbReference type="PANTHER" id="PTHR22912">
    <property type="entry name" value="DISULFIDE OXIDOREDUCTASE"/>
    <property type="match status" value="1"/>
</dbReference>
<comment type="subcellular location">
    <subcellularLocation>
        <location evidence="1">Cytoplasm</location>
    </subcellularLocation>
</comment>
<keyword evidence="5" id="KW-0963">Cytoplasm</keyword>
<evidence type="ECO:0000256" key="1">
    <source>
        <dbReference type="ARBA" id="ARBA00004496"/>
    </source>
</evidence>
<dbReference type="PANTHER" id="PTHR22912:SF217">
    <property type="entry name" value="DIHYDROLIPOYL DEHYDROGENASE"/>
    <property type="match status" value="1"/>
</dbReference>